<reference evidence="2" key="2">
    <citation type="submission" date="2020-06" db="EMBL/GenBank/DDBJ databases">
        <title>Helianthus annuus Genome sequencing and assembly Release 2.</title>
        <authorList>
            <person name="Gouzy J."/>
            <person name="Langlade N."/>
            <person name="Munos S."/>
        </authorList>
    </citation>
    <scope>NUCLEOTIDE SEQUENCE</scope>
    <source>
        <tissue evidence="2">Leaves</tissue>
    </source>
</reference>
<keyword evidence="1" id="KW-1133">Transmembrane helix</keyword>
<evidence type="ECO:0000256" key="1">
    <source>
        <dbReference type="SAM" id="Phobius"/>
    </source>
</evidence>
<sequence length="106" mass="11989">MSLELVSMFAHPYLAYMMFIPCSLAGMLFPRVCWNFFPLSQSGYILKSSKEKFAEEARYWGAFGLYACISMAYFSFGLSGGLLSLLLAAFMVPAWILYSYGIESLR</sequence>
<organism evidence="2 3">
    <name type="scientific">Helianthus annuus</name>
    <name type="common">Common sunflower</name>
    <dbReference type="NCBI Taxonomy" id="4232"/>
    <lineage>
        <taxon>Eukaryota</taxon>
        <taxon>Viridiplantae</taxon>
        <taxon>Streptophyta</taxon>
        <taxon>Embryophyta</taxon>
        <taxon>Tracheophyta</taxon>
        <taxon>Spermatophyta</taxon>
        <taxon>Magnoliopsida</taxon>
        <taxon>eudicotyledons</taxon>
        <taxon>Gunneridae</taxon>
        <taxon>Pentapetalae</taxon>
        <taxon>asterids</taxon>
        <taxon>campanulids</taxon>
        <taxon>Asterales</taxon>
        <taxon>Asteraceae</taxon>
        <taxon>Asteroideae</taxon>
        <taxon>Heliantheae alliance</taxon>
        <taxon>Heliantheae</taxon>
        <taxon>Helianthus</taxon>
    </lineage>
</organism>
<name>A0A9K3EJJ8_HELAN</name>
<gene>
    <name evidence="2" type="ORF">HanXRQr2_Chr13g0598821</name>
</gene>
<comment type="caution">
    <text evidence="2">The sequence shown here is derived from an EMBL/GenBank/DDBJ whole genome shotgun (WGS) entry which is preliminary data.</text>
</comment>
<proteinExistence type="predicted"/>
<dbReference type="AlphaFoldDB" id="A0A9K3EJJ8"/>
<dbReference type="Proteomes" id="UP000215914">
    <property type="component" value="Unassembled WGS sequence"/>
</dbReference>
<feature type="transmembrane region" description="Helical" evidence="1">
    <location>
        <begin position="57"/>
        <end position="76"/>
    </location>
</feature>
<feature type="transmembrane region" description="Helical" evidence="1">
    <location>
        <begin position="82"/>
        <end position="100"/>
    </location>
</feature>
<dbReference type="Gramene" id="mRNA:HanXRQr2_Chr13g0598821">
    <property type="protein sequence ID" value="mRNA:HanXRQr2_Chr13g0598821"/>
    <property type="gene ID" value="HanXRQr2_Chr13g0598821"/>
</dbReference>
<evidence type="ECO:0000313" key="3">
    <source>
        <dbReference type="Proteomes" id="UP000215914"/>
    </source>
</evidence>
<reference evidence="2" key="1">
    <citation type="journal article" date="2017" name="Nature">
        <title>The sunflower genome provides insights into oil metabolism, flowering and Asterid evolution.</title>
        <authorList>
            <person name="Badouin H."/>
            <person name="Gouzy J."/>
            <person name="Grassa C.J."/>
            <person name="Murat F."/>
            <person name="Staton S.E."/>
            <person name="Cottret L."/>
            <person name="Lelandais-Briere C."/>
            <person name="Owens G.L."/>
            <person name="Carrere S."/>
            <person name="Mayjonade B."/>
            <person name="Legrand L."/>
            <person name="Gill N."/>
            <person name="Kane N.C."/>
            <person name="Bowers J.E."/>
            <person name="Hubner S."/>
            <person name="Bellec A."/>
            <person name="Berard A."/>
            <person name="Berges H."/>
            <person name="Blanchet N."/>
            <person name="Boniface M.C."/>
            <person name="Brunel D."/>
            <person name="Catrice O."/>
            <person name="Chaidir N."/>
            <person name="Claudel C."/>
            <person name="Donnadieu C."/>
            <person name="Faraut T."/>
            <person name="Fievet G."/>
            <person name="Helmstetter N."/>
            <person name="King M."/>
            <person name="Knapp S.J."/>
            <person name="Lai Z."/>
            <person name="Le Paslier M.C."/>
            <person name="Lippi Y."/>
            <person name="Lorenzon L."/>
            <person name="Mandel J.R."/>
            <person name="Marage G."/>
            <person name="Marchand G."/>
            <person name="Marquand E."/>
            <person name="Bret-Mestries E."/>
            <person name="Morien E."/>
            <person name="Nambeesan S."/>
            <person name="Nguyen T."/>
            <person name="Pegot-Espagnet P."/>
            <person name="Pouilly N."/>
            <person name="Raftis F."/>
            <person name="Sallet E."/>
            <person name="Schiex T."/>
            <person name="Thomas J."/>
            <person name="Vandecasteele C."/>
            <person name="Vares D."/>
            <person name="Vear F."/>
            <person name="Vautrin S."/>
            <person name="Crespi M."/>
            <person name="Mangin B."/>
            <person name="Burke J.M."/>
            <person name="Salse J."/>
            <person name="Munos S."/>
            <person name="Vincourt P."/>
            <person name="Rieseberg L.H."/>
            <person name="Langlade N.B."/>
        </authorList>
    </citation>
    <scope>NUCLEOTIDE SEQUENCE</scope>
    <source>
        <tissue evidence="2">Leaves</tissue>
    </source>
</reference>
<evidence type="ECO:0000313" key="2">
    <source>
        <dbReference type="EMBL" id="KAF5774308.1"/>
    </source>
</evidence>
<accession>A0A9K3EJJ8</accession>
<keyword evidence="1" id="KW-0812">Transmembrane</keyword>
<keyword evidence="1" id="KW-0472">Membrane</keyword>
<feature type="transmembrane region" description="Helical" evidence="1">
    <location>
        <begin position="13"/>
        <end position="37"/>
    </location>
</feature>
<keyword evidence="3" id="KW-1185">Reference proteome</keyword>
<protein>
    <submittedName>
        <fullName evidence="2">Uncharacterized protein</fullName>
    </submittedName>
</protein>
<dbReference type="EMBL" id="MNCJ02000328">
    <property type="protein sequence ID" value="KAF5774308.1"/>
    <property type="molecule type" value="Genomic_DNA"/>
</dbReference>